<feature type="domain" description="UGSC-like" evidence="1">
    <location>
        <begin position="17"/>
        <end position="106"/>
    </location>
</feature>
<organism evidence="2">
    <name type="scientific">marine metagenome</name>
    <dbReference type="NCBI Taxonomy" id="408172"/>
    <lineage>
        <taxon>unclassified sequences</taxon>
        <taxon>metagenomes</taxon>
        <taxon>ecological metagenomes</taxon>
    </lineage>
</organism>
<accession>A0A382X4I1</accession>
<name>A0A382X4I1_9ZZZZ</name>
<proteinExistence type="predicted"/>
<evidence type="ECO:0000313" key="2">
    <source>
        <dbReference type="EMBL" id="SVD66107.1"/>
    </source>
</evidence>
<dbReference type="AlphaFoldDB" id="A0A382X4I1"/>
<dbReference type="InterPro" id="IPR057767">
    <property type="entry name" value="UGSC-like_dom"/>
</dbReference>
<protein>
    <recommendedName>
        <fullName evidence="1">UGSC-like domain-containing protein</fullName>
    </recommendedName>
</protein>
<reference evidence="2" key="1">
    <citation type="submission" date="2018-05" db="EMBL/GenBank/DDBJ databases">
        <authorList>
            <person name="Lanie J.A."/>
            <person name="Ng W.-L."/>
            <person name="Kazmierczak K.M."/>
            <person name="Andrzejewski T.M."/>
            <person name="Davidsen T.M."/>
            <person name="Wayne K.J."/>
            <person name="Tettelin H."/>
            <person name="Glass J.I."/>
            <person name="Rusch D."/>
            <person name="Podicherti R."/>
            <person name="Tsui H.-C.T."/>
            <person name="Winkler M.E."/>
        </authorList>
    </citation>
    <scope>NUCLEOTIDE SEQUENCE</scope>
</reference>
<gene>
    <name evidence="2" type="ORF">METZ01_LOCUS418961</name>
</gene>
<dbReference type="EMBL" id="UINC01164976">
    <property type="protein sequence ID" value="SVD66107.1"/>
    <property type="molecule type" value="Genomic_DNA"/>
</dbReference>
<evidence type="ECO:0000259" key="1">
    <source>
        <dbReference type="Pfam" id="PF24696"/>
    </source>
</evidence>
<sequence>MTTAVTSVSDKLQALGIMSPVDPDSDHKWKAAPRLDTIAGKCGGFLANKKANAEVLLKDVKDLMQERYGLGEAIMIDKYIYSRPASEEIIESLANDCDFVVTSIAD</sequence>
<dbReference type="Pfam" id="PF24696">
    <property type="entry name" value="UGSC"/>
    <property type="match status" value="1"/>
</dbReference>